<name>A0A4Z0PXV1_9BACT</name>
<dbReference type="AlphaFoldDB" id="A0A4Z0PXV1"/>
<dbReference type="OrthoDB" id="887393at2"/>
<sequence>MMEDSEDNRLDESLRNLFSDFHLPPTDQVWQGIAKQLPARPAPRPARRRRLLPALLPLVALLSFVGGRLWPVAAPVRPEPQRIATTAPATSGLSAGLRPQGPARELTAACRPLRPAADLARTALHRPAPDMPLLPAPAIASPAAASPDSSQIIQTRSELNTRSGWLVTASADSLPATVRSFVALERRLLQPVPDTVRRALGFVSRAEIVATLRAEQAELGRLRRRNDSLLLALGTPPTVPALAATPLPPAPADTTRLRPVRRWSLLATVTPEQNYQQLQTSPNDTMQALRRHQEVGRKGLSAAVMGEYRLNQRVSVGAGLGYTRAGAELRVADQRTDISVRYDTTISHTTDVFSSTHTVYSVRLIQIPQLSPVFNSSGQVIRYDTVYISRPDTLRTVIVQNDTVRNTRRTITPLIDKRETTTYRTLKPIYHFFTVPVQLRYRLTPPSGGRWWADATVGAQIQLFLGGSQLVTDDGHRYRTEKVRVAEGPFRPLNLALMGSLALNYALTSHLSVSVAPAVRWQALSVYKTATGLRQQSTATGLQLGVRWQF</sequence>
<organism evidence="1 2">
    <name type="scientific">Hymenobacter aquaticus</name>
    <dbReference type="NCBI Taxonomy" id="1867101"/>
    <lineage>
        <taxon>Bacteria</taxon>
        <taxon>Pseudomonadati</taxon>
        <taxon>Bacteroidota</taxon>
        <taxon>Cytophagia</taxon>
        <taxon>Cytophagales</taxon>
        <taxon>Hymenobacteraceae</taxon>
        <taxon>Hymenobacter</taxon>
    </lineage>
</organism>
<keyword evidence="2" id="KW-1185">Reference proteome</keyword>
<gene>
    <name evidence="1" type="ORF">E5K00_15900</name>
</gene>
<dbReference type="Proteomes" id="UP000297549">
    <property type="component" value="Unassembled WGS sequence"/>
</dbReference>
<dbReference type="EMBL" id="SRLC01000002">
    <property type="protein sequence ID" value="TGE21751.1"/>
    <property type="molecule type" value="Genomic_DNA"/>
</dbReference>
<evidence type="ECO:0000313" key="2">
    <source>
        <dbReference type="Proteomes" id="UP000297549"/>
    </source>
</evidence>
<evidence type="ECO:0008006" key="3">
    <source>
        <dbReference type="Google" id="ProtNLM"/>
    </source>
</evidence>
<proteinExistence type="predicted"/>
<evidence type="ECO:0000313" key="1">
    <source>
        <dbReference type="EMBL" id="TGE21751.1"/>
    </source>
</evidence>
<reference evidence="1 2" key="1">
    <citation type="submission" date="2019-04" db="EMBL/GenBank/DDBJ databases">
        <authorList>
            <person name="Feng G."/>
            <person name="Zhang J."/>
            <person name="Zhu H."/>
        </authorList>
    </citation>
    <scope>NUCLEOTIDE SEQUENCE [LARGE SCALE GENOMIC DNA]</scope>
    <source>
        <strain evidence="1 2">JCM 31653</strain>
    </source>
</reference>
<comment type="caution">
    <text evidence="1">The sequence shown here is derived from an EMBL/GenBank/DDBJ whole genome shotgun (WGS) entry which is preliminary data.</text>
</comment>
<protein>
    <recommendedName>
        <fullName evidence="3">Outer membrane protein beta-barrel domain-containing protein</fullName>
    </recommendedName>
</protein>
<dbReference type="RefSeq" id="WP_135464297.1">
    <property type="nucleotide sequence ID" value="NZ_SRLC01000002.1"/>
</dbReference>
<accession>A0A4Z0PXV1</accession>